<evidence type="ECO:0000313" key="1">
    <source>
        <dbReference type="EMBL" id="UUV99152.1"/>
    </source>
</evidence>
<dbReference type="EMBL" id="CP102451">
    <property type="protein sequence ID" value="UUV99152.1"/>
    <property type="molecule type" value="Genomic_DNA"/>
</dbReference>
<sequence length="125" mass="14932">MIPLWIELHNTKGKKEIIRNLNLVLYQGDKKIKSMVQSSHYKNSEGIIVAFGNEGTYTFILEPESIVRYNLQFNLRKDTELEFDTIRISYYDTKDKYCEYLFLDVPDGWRTKNTKIDDEWIKINK</sequence>
<dbReference type="RefSeq" id="WP_257699634.1">
    <property type="nucleotide sequence ID" value="NZ_CP102451.1"/>
</dbReference>
<evidence type="ECO:0000313" key="2">
    <source>
        <dbReference type="Proteomes" id="UP001058273"/>
    </source>
</evidence>
<reference evidence="1" key="1">
    <citation type="submission" date="2022-08" db="EMBL/GenBank/DDBJ databases">
        <title>Genome sequence of Vagococcus luciliae DSM 112651.</title>
        <authorList>
            <person name="Juan G."/>
            <person name="Anja P."/>
            <person name="Rolf D."/>
            <person name="Kampfer P."/>
            <person name="Vilcinskas A."/>
        </authorList>
    </citation>
    <scope>NUCLEOTIDE SEQUENCE</scope>
    <source>
        <strain evidence="1">G314FT</strain>
    </source>
</reference>
<protein>
    <submittedName>
        <fullName evidence="1">Uncharacterized protein</fullName>
    </submittedName>
</protein>
<reference evidence="1" key="2">
    <citation type="submission" date="2022-08" db="EMBL/GenBank/DDBJ databases">
        <authorList>
            <person name="Poehlein A."/>
            <person name="Guzman J."/>
            <person name="Daniel R."/>
            <person name="Vilcinskas A."/>
        </authorList>
    </citation>
    <scope>NUCLEOTIDE SEQUENCE</scope>
    <source>
        <strain evidence="1">G314FT</strain>
    </source>
</reference>
<name>A0ABY5NZQ4_9ENTE</name>
<proteinExistence type="predicted"/>
<accession>A0ABY5NZQ4</accession>
<keyword evidence="2" id="KW-1185">Reference proteome</keyword>
<gene>
    <name evidence="1" type="ORF">G314FT_13120</name>
</gene>
<organism evidence="1 2">
    <name type="scientific">Vagococcus luciliae</name>
    <dbReference type="NCBI Taxonomy" id="2920380"/>
    <lineage>
        <taxon>Bacteria</taxon>
        <taxon>Bacillati</taxon>
        <taxon>Bacillota</taxon>
        <taxon>Bacilli</taxon>
        <taxon>Lactobacillales</taxon>
        <taxon>Enterococcaceae</taxon>
        <taxon>Vagococcus</taxon>
    </lineage>
</organism>
<dbReference type="Proteomes" id="UP001058273">
    <property type="component" value="Chromosome"/>
</dbReference>